<sequence>MPGNDCGSRCTAGMQLVNGVKGEGRIWKVLADFWADMMLYVAPSNDTAAHAKYLTTGGEFVTHVWVLVSHTGITRDPSGGE</sequence>
<reference evidence="1" key="1">
    <citation type="submission" date="2013-07" db="EMBL/GenBank/DDBJ databases">
        <title>The genome of Eucalyptus grandis.</title>
        <authorList>
            <person name="Schmutz J."/>
            <person name="Hayes R."/>
            <person name="Myburg A."/>
            <person name="Tuskan G."/>
            <person name="Grattapaglia D."/>
            <person name="Rokhsar D.S."/>
        </authorList>
    </citation>
    <scope>NUCLEOTIDE SEQUENCE</scope>
    <source>
        <tissue evidence="1">Leaf extractions</tissue>
    </source>
</reference>
<protein>
    <submittedName>
        <fullName evidence="1">Uncharacterized protein</fullName>
    </submittedName>
</protein>
<dbReference type="PANTHER" id="PTHR31325">
    <property type="entry name" value="OS01G0798800 PROTEIN-RELATED"/>
    <property type="match status" value="1"/>
</dbReference>
<dbReference type="EMBL" id="KK198756">
    <property type="protein sequence ID" value="KCW76025.1"/>
    <property type="molecule type" value="Genomic_DNA"/>
</dbReference>
<organism evidence="1">
    <name type="scientific">Eucalyptus grandis</name>
    <name type="common">Flooded gum</name>
    <dbReference type="NCBI Taxonomy" id="71139"/>
    <lineage>
        <taxon>Eukaryota</taxon>
        <taxon>Viridiplantae</taxon>
        <taxon>Streptophyta</taxon>
        <taxon>Embryophyta</taxon>
        <taxon>Tracheophyta</taxon>
        <taxon>Spermatophyta</taxon>
        <taxon>Magnoliopsida</taxon>
        <taxon>eudicotyledons</taxon>
        <taxon>Gunneridae</taxon>
        <taxon>Pentapetalae</taxon>
        <taxon>rosids</taxon>
        <taxon>malvids</taxon>
        <taxon>Myrtales</taxon>
        <taxon>Myrtaceae</taxon>
        <taxon>Myrtoideae</taxon>
        <taxon>Eucalypteae</taxon>
        <taxon>Eucalyptus</taxon>
    </lineage>
</organism>
<dbReference type="InterPro" id="IPR007658">
    <property type="entry name" value="DUF594"/>
</dbReference>
<dbReference type="Pfam" id="PF04578">
    <property type="entry name" value="DUF594"/>
    <property type="match status" value="1"/>
</dbReference>
<name>A0A059CDM2_EUCGR</name>
<dbReference type="AlphaFoldDB" id="A0A059CDM2"/>
<gene>
    <name evidence="1" type="ORF">EUGRSUZ_D00393</name>
</gene>
<evidence type="ECO:0000313" key="1">
    <source>
        <dbReference type="EMBL" id="KCW76025.1"/>
    </source>
</evidence>
<dbReference type="Gramene" id="KCW76025">
    <property type="protein sequence ID" value="KCW76025"/>
    <property type="gene ID" value="EUGRSUZ_D00393"/>
</dbReference>
<dbReference type="InParanoid" id="A0A059CDM2"/>
<accession>A0A059CDM2</accession>
<dbReference type="OMA" id="TGITRDP"/>
<proteinExistence type="predicted"/>